<feature type="transmembrane region" description="Helical" evidence="6">
    <location>
        <begin position="21"/>
        <end position="40"/>
    </location>
</feature>
<reference evidence="8" key="1">
    <citation type="submission" date="2019-08" db="EMBL/GenBank/DDBJ databases">
        <authorList>
            <person name="Kucharzyk K."/>
            <person name="Murdoch R.W."/>
            <person name="Higgins S."/>
            <person name="Loffler F."/>
        </authorList>
    </citation>
    <scope>NUCLEOTIDE SEQUENCE</scope>
</reference>
<evidence type="ECO:0000256" key="4">
    <source>
        <dbReference type="ARBA" id="ARBA00022777"/>
    </source>
</evidence>
<dbReference type="Gene3D" id="3.30.565.10">
    <property type="entry name" value="Histidine kinase-like ATPase, C-terminal domain"/>
    <property type="match status" value="1"/>
</dbReference>
<evidence type="ECO:0000256" key="6">
    <source>
        <dbReference type="SAM" id="Phobius"/>
    </source>
</evidence>
<keyword evidence="6" id="KW-0812">Transmembrane</keyword>
<feature type="transmembrane region" description="Helical" evidence="6">
    <location>
        <begin position="84"/>
        <end position="103"/>
    </location>
</feature>
<keyword evidence="3" id="KW-0808">Transferase</keyword>
<feature type="transmembrane region" description="Helical" evidence="6">
    <location>
        <begin position="52"/>
        <end position="72"/>
    </location>
</feature>
<dbReference type="Pfam" id="PF02518">
    <property type="entry name" value="HATPase_c"/>
    <property type="match status" value="1"/>
</dbReference>
<evidence type="ECO:0000256" key="1">
    <source>
        <dbReference type="ARBA" id="ARBA00000085"/>
    </source>
</evidence>
<comment type="catalytic activity">
    <reaction evidence="1">
        <text>ATP + protein L-histidine = ADP + protein N-phospho-L-histidine.</text>
        <dbReference type="EC" id="2.7.13.3"/>
    </reaction>
</comment>
<evidence type="ECO:0000313" key="8">
    <source>
        <dbReference type="EMBL" id="MPM59761.1"/>
    </source>
</evidence>
<dbReference type="PANTHER" id="PTHR24421:SF10">
    <property type="entry name" value="NITRATE_NITRITE SENSOR PROTEIN NARQ"/>
    <property type="match status" value="1"/>
</dbReference>
<proteinExistence type="predicted"/>
<sequence>MVLGIFAFCFWLRRAQRGETVYLLFFLMAVSHLFAALQFLVDNEGITLPDDWFSWVTQVGLLGTSVCSFFFLCIVQRQRRPRMAMVLVAYTALVIVASLPVWGVRHDTILPLMRMALLPNEVLVLLVALRGALRHRDAASLCIAAWIALSFPVGFHDLALQSYRVSIEGIYLTPYVYLGLFTLFMVIAFTRYTGALDAAEHANAHLGERLNEQQTQLAQTHARLLAAEREQTLLQERQRLMREMHDGVGSSLMTALRLVERGDTEKFNLAQMLKECIDDLKISIDSLEPLDHDLLALLAALRFRLAPRLEGAGLALDWSGVRDLPALPWLDAQNALHVLRIFQEVLTNIIKHSGARCLRVSTLEAPRGGLAGVQVHMIDDGRRFEPPDQLPAGRKGLANIRTRTQVLHGQVTWESLAAGGNCFTLWLPLSRAEHKSE</sequence>
<evidence type="ECO:0000256" key="3">
    <source>
        <dbReference type="ARBA" id="ARBA00022679"/>
    </source>
</evidence>
<keyword evidence="4" id="KW-0418">Kinase</keyword>
<accession>A0A645B581</accession>
<dbReference type="EMBL" id="VSSQ01017445">
    <property type="protein sequence ID" value="MPM59761.1"/>
    <property type="molecule type" value="Genomic_DNA"/>
</dbReference>
<feature type="coiled-coil region" evidence="5">
    <location>
        <begin position="196"/>
        <end position="230"/>
    </location>
</feature>
<protein>
    <recommendedName>
        <fullName evidence="2">histidine kinase</fullName>
        <ecNumber evidence="2">2.7.13.3</ecNumber>
    </recommendedName>
</protein>
<dbReference type="CDD" id="cd16917">
    <property type="entry name" value="HATPase_UhpB-NarQ-NarX-like"/>
    <property type="match status" value="1"/>
</dbReference>
<dbReference type="InterPro" id="IPR003594">
    <property type="entry name" value="HATPase_dom"/>
</dbReference>
<evidence type="ECO:0000259" key="7">
    <source>
        <dbReference type="Pfam" id="PF02518"/>
    </source>
</evidence>
<comment type="caution">
    <text evidence="8">The sequence shown here is derived from an EMBL/GenBank/DDBJ whole genome shotgun (WGS) entry which is preliminary data.</text>
</comment>
<gene>
    <name evidence="8" type="ORF">SDC9_106607</name>
</gene>
<name>A0A645B581_9ZZZZ</name>
<dbReference type="InterPro" id="IPR036890">
    <property type="entry name" value="HATPase_C_sf"/>
</dbReference>
<feature type="transmembrane region" description="Helical" evidence="6">
    <location>
        <begin position="175"/>
        <end position="192"/>
    </location>
</feature>
<feature type="transmembrane region" description="Helical" evidence="6">
    <location>
        <begin position="138"/>
        <end position="155"/>
    </location>
</feature>
<keyword evidence="6" id="KW-0472">Membrane</keyword>
<evidence type="ECO:0000256" key="2">
    <source>
        <dbReference type="ARBA" id="ARBA00012438"/>
    </source>
</evidence>
<dbReference type="AlphaFoldDB" id="A0A645B581"/>
<evidence type="ECO:0000256" key="5">
    <source>
        <dbReference type="SAM" id="Coils"/>
    </source>
</evidence>
<keyword evidence="6" id="KW-1133">Transmembrane helix</keyword>
<dbReference type="GO" id="GO:0004673">
    <property type="term" value="F:protein histidine kinase activity"/>
    <property type="evidence" value="ECO:0007669"/>
    <property type="project" value="UniProtKB-EC"/>
</dbReference>
<feature type="domain" description="Histidine kinase/HSP90-like ATPase" evidence="7">
    <location>
        <begin position="335"/>
        <end position="430"/>
    </location>
</feature>
<dbReference type="GO" id="GO:0000160">
    <property type="term" value="P:phosphorelay signal transduction system"/>
    <property type="evidence" value="ECO:0007669"/>
    <property type="project" value="UniProtKB-KW"/>
</dbReference>
<dbReference type="Gene3D" id="1.20.5.1930">
    <property type="match status" value="1"/>
</dbReference>
<dbReference type="EC" id="2.7.13.3" evidence="2"/>
<dbReference type="SUPFAM" id="SSF55874">
    <property type="entry name" value="ATPase domain of HSP90 chaperone/DNA topoisomerase II/histidine kinase"/>
    <property type="match status" value="1"/>
</dbReference>
<feature type="transmembrane region" description="Helical" evidence="6">
    <location>
        <begin position="109"/>
        <end position="129"/>
    </location>
</feature>
<dbReference type="PANTHER" id="PTHR24421">
    <property type="entry name" value="NITRATE/NITRITE SENSOR PROTEIN NARX-RELATED"/>
    <property type="match status" value="1"/>
</dbReference>
<dbReference type="InterPro" id="IPR050482">
    <property type="entry name" value="Sensor_HK_TwoCompSys"/>
</dbReference>
<keyword evidence="5" id="KW-0175">Coiled coil</keyword>
<organism evidence="8">
    <name type="scientific">bioreactor metagenome</name>
    <dbReference type="NCBI Taxonomy" id="1076179"/>
    <lineage>
        <taxon>unclassified sequences</taxon>
        <taxon>metagenomes</taxon>
        <taxon>ecological metagenomes</taxon>
    </lineage>
</organism>